<dbReference type="Proteomes" id="UP000477680">
    <property type="component" value="Chromosome"/>
</dbReference>
<feature type="domain" description="Iron-binding zinc finger CDGSH type" evidence="5">
    <location>
        <begin position="11"/>
        <end position="46"/>
    </location>
</feature>
<dbReference type="InterPro" id="IPR011051">
    <property type="entry name" value="RmlC_Cupin_sf"/>
</dbReference>
<feature type="domain" description="Iron-binding zinc finger CDGSH type" evidence="5">
    <location>
        <begin position="48"/>
        <end position="82"/>
    </location>
</feature>
<dbReference type="AlphaFoldDB" id="A0A6C0TWX8"/>
<dbReference type="PANTHER" id="PTHR46491:SF3">
    <property type="entry name" value="CDGSH IRON-SULFUR DOMAIN-CONTAINING PROTEIN 3, MITOCHONDRIAL"/>
    <property type="match status" value="1"/>
</dbReference>
<dbReference type="GO" id="GO:0051537">
    <property type="term" value="F:2 iron, 2 sulfur cluster binding"/>
    <property type="evidence" value="ECO:0007669"/>
    <property type="project" value="UniProtKB-KW"/>
</dbReference>
<accession>A0A6C0TWX8</accession>
<organism evidence="6 7">
    <name type="scientific">Kineobactrum salinum</name>
    <dbReference type="NCBI Taxonomy" id="2708301"/>
    <lineage>
        <taxon>Bacteria</taxon>
        <taxon>Pseudomonadati</taxon>
        <taxon>Pseudomonadota</taxon>
        <taxon>Gammaproteobacteria</taxon>
        <taxon>Cellvibrionales</taxon>
        <taxon>Halieaceae</taxon>
        <taxon>Kineobactrum</taxon>
    </lineage>
</organism>
<dbReference type="Gene3D" id="3.40.5.90">
    <property type="entry name" value="CDGSH iron-sulfur domain, mitoNEET-type"/>
    <property type="match status" value="2"/>
</dbReference>
<dbReference type="RefSeq" id="WP_163493541.1">
    <property type="nucleotide sequence ID" value="NZ_CP048711.1"/>
</dbReference>
<dbReference type="GO" id="GO:0005737">
    <property type="term" value="C:cytoplasm"/>
    <property type="evidence" value="ECO:0007669"/>
    <property type="project" value="UniProtKB-ARBA"/>
</dbReference>
<keyword evidence="1" id="KW-0001">2Fe-2S</keyword>
<keyword evidence="4" id="KW-0411">Iron-sulfur</keyword>
<keyword evidence="7" id="KW-1185">Reference proteome</keyword>
<dbReference type="InterPro" id="IPR018967">
    <property type="entry name" value="FeS-contain_CDGSH-typ"/>
</dbReference>
<name>A0A6C0TWX8_9GAMM</name>
<evidence type="ECO:0000259" key="5">
    <source>
        <dbReference type="SMART" id="SM00704"/>
    </source>
</evidence>
<sequence length="353" mass="39067">MDEPVIVQPKPYHVTVEAGRRYLWCSCGLSKTQPFCDQSHVGTTFRPVLHTATETRSVLFCGCKHTREQPFCDGSHNNLVDEYITDDRPREVLLAQTELARFDATGKALLDGGCYVRRHEQLHWTHRGGLALAPIISGLDGAEFIAQSAVKLDDDESQVFSVAGAEVVLFCLTGKGSVTISGRNFPLRPRGGALIRKGEAFRIARESDSEPLQLLMTLCPGDASLELVDSMPDRFDSRYAERTAIYDESSRKTMADRFYQVLIGEGTGSDEVSQFIGEVPQSKAAPHRHLYEEAIVILSGYGTLWTETLRAPVRAGDLIFLPAKQEHSLECESPDGMMLAGHFYPAGEPNINY</sequence>
<evidence type="ECO:0000256" key="2">
    <source>
        <dbReference type="ARBA" id="ARBA00022723"/>
    </source>
</evidence>
<dbReference type="InterPro" id="IPR042216">
    <property type="entry name" value="MitoNEET_CISD"/>
</dbReference>
<keyword evidence="2" id="KW-0479">Metal-binding</keyword>
<evidence type="ECO:0000256" key="4">
    <source>
        <dbReference type="ARBA" id="ARBA00023014"/>
    </source>
</evidence>
<dbReference type="GO" id="GO:0046872">
    <property type="term" value="F:metal ion binding"/>
    <property type="evidence" value="ECO:0007669"/>
    <property type="project" value="UniProtKB-KW"/>
</dbReference>
<dbReference type="InterPro" id="IPR013096">
    <property type="entry name" value="Cupin_2"/>
</dbReference>
<dbReference type="SUPFAM" id="SSF51182">
    <property type="entry name" value="RmlC-like cupins"/>
    <property type="match status" value="1"/>
</dbReference>
<keyword evidence="3" id="KW-0408">Iron</keyword>
<evidence type="ECO:0000313" key="6">
    <source>
        <dbReference type="EMBL" id="QIB64291.1"/>
    </source>
</evidence>
<dbReference type="PANTHER" id="PTHR46491">
    <property type="entry name" value="CDGSH IRON SULFUR DOMAIN PROTEIN HOMOLOG"/>
    <property type="match status" value="1"/>
</dbReference>
<reference evidence="6 7" key="1">
    <citation type="submission" date="2020-02" db="EMBL/GenBank/DDBJ databases">
        <title>Genome sequencing for Kineobactrum sp. M2.</title>
        <authorList>
            <person name="Park S.-J."/>
        </authorList>
    </citation>
    <scope>NUCLEOTIDE SEQUENCE [LARGE SCALE GENOMIC DNA]</scope>
    <source>
        <strain evidence="6 7">M2</strain>
    </source>
</reference>
<gene>
    <name evidence="6" type="ORF">G3T16_01610</name>
</gene>
<dbReference type="SMART" id="SM00704">
    <property type="entry name" value="ZnF_CDGSH"/>
    <property type="match status" value="2"/>
</dbReference>
<protein>
    <submittedName>
        <fullName evidence="6">Cupin domain-containing protein</fullName>
    </submittedName>
</protein>
<dbReference type="KEGG" id="kim:G3T16_01610"/>
<dbReference type="InterPro" id="IPR052950">
    <property type="entry name" value="CISD"/>
</dbReference>
<dbReference type="EMBL" id="CP048711">
    <property type="protein sequence ID" value="QIB64291.1"/>
    <property type="molecule type" value="Genomic_DNA"/>
</dbReference>
<dbReference type="Gene3D" id="2.60.120.10">
    <property type="entry name" value="Jelly Rolls"/>
    <property type="match status" value="1"/>
</dbReference>
<dbReference type="Pfam" id="PF07883">
    <property type="entry name" value="Cupin_2"/>
    <property type="match status" value="1"/>
</dbReference>
<evidence type="ECO:0000313" key="7">
    <source>
        <dbReference type="Proteomes" id="UP000477680"/>
    </source>
</evidence>
<evidence type="ECO:0000256" key="3">
    <source>
        <dbReference type="ARBA" id="ARBA00023004"/>
    </source>
</evidence>
<dbReference type="Pfam" id="PF09360">
    <property type="entry name" value="zf-CDGSH"/>
    <property type="match status" value="1"/>
</dbReference>
<dbReference type="InterPro" id="IPR014710">
    <property type="entry name" value="RmlC-like_jellyroll"/>
</dbReference>
<evidence type="ECO:0000256" key="1">
    <source>
        <dbReference type="ARBA" id="ARBA00022714"/>
    </source>
</evidence>
<proteinExistence type="predicted"/>